<dbReference type="Proteomes" id="UP000322245">
    <property type="component" value="Unassembled WGS sequence"/>
</dbReference>
<comment type="caution">
    <text evidence="1">The sequence shown here is derived from an EMBL/GenBank/DDBJ whole genome shotgun (WGS) entry which is preliminary data.</text>
</comment>
<evidence type="ECO:0000313" key="1">
    <source>
        <dbReference type="EMBL" id="TYJ58872.1"/>
    </source>
</evidence>
<dbReference type="AlphaFoldDB" id="A0A5D3B7G2"/>
<protein>
    <submittedName>
        <fullName evidence="1">Uncharacterized protein</fullName>
    </submittedName>
</protein>
<organism evidence="1 2">
    <name type="scientific">Cryptococcus floricola</name>
    <dbReference type="NCBI Taxonomy" id="2591691"/>
    <lineage>
        <taxon>Eukaryota</taxon>
        <taxon>Fungi</taxon>
        <taxon>Dikarya</taxon>
        <taxon>Basidiomycota</taxon>
        <taxon>Agaricomycotina</taxon>
        <taxon>Tremellomycetes</taxon>
        <taxon>Tremellales</taxon>
        <taxon>Cryptococcaceae</taxon>
        <taxon>Cryptococcus</taxon>
    </lineage>
</organism>
<sequence>MSTPLQETLTITTIEDFRSTVSSIQTKTEHFAPTWLNRSEVQRALHEYESQLTEAERVTAQTAIRV</sequence>
<dbReference type="EMBL" id="NIDF01000002">
    <property type="protein sequence ID" value="TYJ58872.1"/>
    <property type="molecule type" value="Genomic_DNA"/>
</dbReference>
<name>A0A5D3B7G2_9TREE</name>
<gene>
    <name evidence="1" type="ORF">B9479_000304</name>
</gene>
<keyword evidence="2" id="KW-1185">Reference proteome</keyword>
<reference evidence="1 2" key="1">
    <citation type="submission" date="2017-05" db="EMBL/GenBank/DDBJ databases">
        <title>The Genome Sequence of Tsuchiyaea wingfieldii DSM 27421.</title>
        <authorList>
            <person name="Cuomo C."/>
            <person name="Passer A."/>
            <person name="Billmyre B."/>
            <person name="Heitman J."/>
        </authorList>
    </citation>
    <scope>NUCLEOTIDE SEQUENCE [LARGE SCALE GENOMIC DNA]</scope>
    <source>
        <strain evidence="1 2">DSM 27421</strain>
    </source>
</reference>
<accession>A0A5D3B7G2</accession>
<proteinExistence type="predicted"/>
<evidence type="ECO:0000313" key="2">
    <source>
        <dbReference type="Proteomes" id="UP000322245"/>
    </source>
</evidence>